<dbReference type="EMBL" id="CP011005">
    <property type="protein sequence ID" value="AJT42514.1"/>
    <property type="molecule type" value="Genomic_DNA"/>
</dbReference>
<dbReference type="PANTHER" id="PTHR11487:SF0">
    <property type="entry name" value="S-ACYL FATTY ACID SYNTHASE THIOESTERASE, MEDIUM CHAIN"/>
    <property type="match status" value="1"/>
</dbReference>
<dbReference type="Pfam" id="PF00975">
    <property type="entry name" value="Thioesterase"/>
    <property type="match status" value="1"/>
</dbReference>
<dbReference type="RefSeq" id="WP_045076380.1">
    <property type="nucleotide sequence ID" value="NZ_CP011005.1"/>
</dbReference>
<evidence type="ECO:0000313" key="5">
    <source>
        <dbReference type="Proteomes" id="UP000061839"/>
    </source>
</evidence>
<feature type="domain" description="Thioesterase TesA-like" evidence="3">
    <location>
        <begin position="27"/>
        <end position="242"/>
    </location>
</feature>
<gene>
    <name evidence="4" type="ORF">UM93_15290</name>
</gene>
<dbReference type="InterPro" id="IPR020802">
    <property type="entry name" value="TesA-like"/>
</dbReference>
<sequence length="247" mass="26494">MNTTQAETAPWLRSLRRSEGAGFARLIVFPHSAAGPASLEKFYSTLPSWLELYGVVAPGRENRFTEPLASDASQLIAEVVAELAELPSLPTVLFGHSLGALLAPLVALNCSHLVEGLVLSGLAPKQVHQDSMELIRQAGLTPDELLGDEGWHTHLAALVDADGAVAEQAKTLLARTVVEHPALVIGGDSDPFADPKGLEDWRLHVNGTVEIRTYPGDHFFMLDPASTSQVAEDVAQAIAGWLRGDLW</sequence>
<dbReference type="Gene3D" id="3.40.50.1820">
    <property type="entry name" value="alpha/beta hydrolase"/>
    <property type="match status" value="1"/>
</dbReference>
<dbReference type="HOGENOM" id="CLU_070456_1_2_11"/>
<dbReference type="PANTHER" id="PTHR11487">
    <property type="entry name" value="THIOESTERASE"/>
    <property type="match status" value="1"/>
</dbReference>
<reference evidence="4 5" key="1">
    <citation type="journal article" date="2015" name="Genome Announc.">
        <title>Complete Genome Sequencing of Protease-Producing Novel Arthrobacter sp. Strain IHBB 11108 Using PacBio Single-Molecule Real-Time Sequencing Technology.</title>
        <authorList>
            <person name="Kiran S."/>
            <person name="Swarnkar M.K."/>
            <person name="Pal M."/>
            <person name="Thakur R."/>
            <person name="Tewari R."/>
            <person name="Singh A.K."/>
            <person name="Gulati A."/>
        </authorList>
    </citation>
    <scope>NUCLEOTIDE SEQUENCE [LARGE SCALE GENOMIC DNA]</scope>
    <source>
        <strain evidence="4 5">IHBB 11108</strain>
    </source>
</reference>
<dbReference type="GO" id="GO:0008610">
    <property type="term" value="P:lipid biosynthetic process"/>
    <property type="evidence" value="ECO:0007669"/>
    <property type="project" value="TreeGrafter"/>
</dbReference>
<proteinExistence type="inferred from homology"/>
<dbReference type="GO" id="GO:0016787">
    <property type="term" value="F:hydrolase activity"/>
    <property type="evidence" value="ECO:0007669"/>
    <property type="project" value="UniProtKB-KW"/>
</dbReference>
<dbReference type="InterPro" id="IPR001031">
    <property type="entry name" value="Thioesterase"/>
</dbReference>
<dbReference type="PATRIC" id="fig|1618207.4.peg.3111"/>
<dbReference type="OrthoDB" id="4169718at2"/>
<evidence type="ECO:0000256" key="2">
    <source>
        <dbReference type="ARBA" id="ARBA00022801"/>
    </source>
</evidence>
<dbReference type="STRING" id="1618207.UM93_15290"/>
<keyword evidence="2" id="KW-0378">Hydrolase</keyword>
<dbReference type="AlphaFoldDB" id="A0A0D4C1V3"/>
<evidence type="ECO:0000259" key="3">
    <source>
        <dbReference type="SMART" id="SM00824"/>
    </source>
</evidence>
<evidence type="ECO:0000256" key="1">
    <source>
        <dbReference type="ARBA" id="ARBA00007169"/>
    </source>
</evidence>
<name>A0A0D4C1V3_9MICC</name>
<dbReference type="KEGG" id="ari:UM93_15290"/>
<dbReference type="InterPro" id="IPR012223">
    <property type="entry name" value="TEII"/>
</dbReference>
<dbReference type="InterPro" id="IPR029058">
    <property type="entry name" value="AB_hydrolase_fold"/>
</dbReference>
<evidence type="ECO:0000313" key="4">
    <source>
        <dbReference type="EMBL" id="AJT42514.1"/>
    </source>
</evidence>
<dbReference type="SMART" id="SM00824">
    <property type="entry name" value="PKS_TE"/>
    <property type="match status" value="1"/>
</dbReference>
<dbReference type="SUPFAM" id="SSF53474">
    <property type="entry name" value="alpha/beta-Hydrolases"/>
    <property type="match status" value="1"/>
</dbReference>
<accession>A0A0D4C1V3</accession>
<comment type="similarity">
    <text evidence="1">Belongs to the thioesterase family.</text>
</comment>
<dbReference type="Proteomes" id="UP000061839">
    <property type="component" value="Chromosome"/>
</dbReference>
<organism evidence="4 5">
    <name type="scientific">Psychromicrobium lacuslunae</name>
    <dbReference type="NCBI Taxonomy" id="1618207"/>
    <lineage>
        <taxon>Bacteria</taxon>
        <taxon>Bacillati</taxon>
        <taxon>Actinomycetota</taxon>
        <taxon>Actinomycetes</taxon>
        <taxon>Micrococcales</taxon>
        <taxon>Micrococcaceae</taxon>
        <taxon>Psychromicrobium</taxon>
    </lineage>
</organism>
<keyword evidence="5" id="KW-1185">Reference proteome</keyword>
<protein>
    <recommendedName>
        <fullName evidence="3">Thioesterase TesA-like domain-containing protein</fullName>
    </recommendedName>
</protein>